<evidence type="ECO:0000256" key="1">
    <source>
        <dbReference type="SAM" id="MobiDB-lite"/>
    </source>
</evidence>
<feature type="chain" id="PRO_5038666852" description="Secreted protein" evidence="2">
    <location>
        <begin position="32"/>
        <end position="209"/>
    </location>
</feature>
<organism evidence="3 4">
    <name type="scientific">Corynebacterium poyangense</name>
    <dbReference type="NCBI Taxonomy" id="2684405"/>
    <lineage>
        <taxon>Bacteria</taxon>
        <taxon>Bacillati</taxon>
        <taxon>Actinomycetota</taxon>
        <taxon>Actinomycetes</taxon>
        <taxon>Mycobacteriales</taxon>
        <taxon>Corynebacteriaceae</taxon>
        <taxon>Corynebacterium</taxon>
    </lineage>
</organism>
<dbReference type="RefSeq" id="WP_187974782.1">
    <property type="nucleotide sequence ID" value="NZ_CP046884.1"/>
</dbReference>
<proteinExistence type="predicted"/>
<evidence type="ECO:0000256" key="2">
    <source>
        <dbReference type="SAM" id="SignalP"/>
    </source>
</evidence>
<dbReference type="KEGG" id="cpoy:GP475_00770"/>
<evidence type="ECO:0000313" key="3">
    <source>
        <dbReference type="EMBL" id="QNQ89326.1"/>
    </source>
</evidence>
<name>A0A7H0SLA1_9CORY</name>
<protein>
    <recommendedName>
        <fullName evidence="5">Secreted protein</fullName>
    </recommendedName>
</protein>
<gene>
    <name evidence="3" type="ORF">GP475_00770</name>
</gene>
<reference evidence="3 4" key="1">
    <citation type="submission" date="2019-12" db="EMBL/GenBank/DDBJ databases">
        <title>Corynebacterium sp. nov., isolated from feces of the Anser Albifrons in China.</title>
        <authorList>
            <person name="Liu Q."/>
        </authorList>
    </citation>
    <scope>NUCLEOTIDE SEQUENCE [LARGE SCALE GENOMIC DNA]</scope>
    <source>
        <strain evidence="3 4">4H37-19</strain>
    </source>
</reference>
<keyword evidence="2" id="KW-0732">Signal</keyword>
<feature type="region of interest" description="Disordered" evidence="1">
    <location>
        <begin position="37"/>
        <end position="76"/>
    </location>
</feature>
<keyword evidence="4" id="KW-1185">Reference proteome</keyword>
<evidence type="ECO:0008006" key="5">
    <source>
        <dbReference type="Google" id="ProtNLM"/>
    </source>
</evidence>
<feature type="compositionally biased region" description="Polar residues" evidence="1">
    <location>
        <begin position="37"/>
        <end position="66"/>
    </location>
</feature>
<dbReference type="Proteomes" id="UP000516320">
    <property type="component" value="Chromosome"/>
</dbReference>
<dbReference type="AlphaFoldDB" id="A0A7H0SLA1"/>
<feature type="signal peptide" evidence="2">
    <location>
        <begin position="1"/>
        <end position="31"/>
    </location>
</feature>
<accession>A0A7H0SLA1</accession>
<evidence type="ECO:0000313" key="4">
    <source>
        <dbReference type="Proteomes" id="UP000516320"/>
    </source>
</evidence>
<dbReference type="EMBL" id="CP046884">
    <property type="protein sequence ID" value="QNQ89326.1"/>
    <property type="molecule type" value="Genomic_DNA"/>
</dbReference>
<dbReference type="PROSITE" id="PS51257">
    <property type="entry name" value="PROKAR_LIPOPROTEIN"/>
    <property type="match status" value="1"/>
</dbReference>
<sequence length="209" mass="22753">MVKMPQPGLRRGAVVLSCGVIAVLLSSCQTAEYRSSNAAMTQETQEQSQLPQPSLNNSTPQPTINNEPEPHLSANPQVAAPTLDQSQIKQKLEPGFYSFPIYDGNLDCEIGTGGATLADCWAHFTTTWKEQQGEHRQVNHIQFLTEPADIAVSGTDTPPPHDYAPVSASGPIQIGDVLVNWPDANQITMTRDNTHIYTVGPDYYTVVAH</sequence>